<keyword evidence="2" id="KW-0238">DNA-binding</keyword>
<evidence type="ECO:0000256" key="5">
    <source>
        <dbReference type="SAM" id="MobiDB-lite"/>
    </source>
</evidence>
<dbReference type="GO" id="GO:0000435">
    <property type="term" value="P:positive regulation of transcription from RNA polymerase II promoter by galactose"/>
    <property type="evidence" value="ECO:0007669"/>
    <property type="project" value="TreeGrafter"/>
</dbReference>
<keyword evidence="6" id="KW-0472">Membrane</keyword>
<evidence type="ECO:0000259" key="7">
    <source>
        <dbReference type="SMART" id="SM00906"/>
    </source>
</evidence>
<dbReference type="SMART" id="SM00906">
    <property type="entry name" value="Fungal_trans"/>
    <property type="match status" value="1"/>
</dbReference>
<dbReference type="Pfam" id="PF04082">
    <property type="entry name" value="Fungal_trans"/>
    <property type="match status" value="1"/>
</dbReference>
<dbReference type="EMBL" id="ONZQ02000016">
    <property type="protein sequence ID" value="SPO06482.1"/>
    <property type="molecule type" value="Genomic_DNA"/>
</dbReference>
<dbReference type="GO" id="GO:0000978">
    <property type="term" value="F:RNA polymerase II cis-regulatory region sequence-specific DNA binding"/>
    <property type="evidence" value="ECO:0007669"/>
    <property type="project" value="TreeGrafter"/>
</dbReference>
<gene>
    <name evidence="8" type="ORF">DNG_09172</name>
</gene>
<keyword evidence="3" id="KW-0804">Transcription</keyword>
<evidence type="ECO:0000256" key="4">
    <source>
        <dbReference type="ARBA" id="ARBA00023242"/>
    </source>
</evidence>
<dbReference type="CDD" id="cd12148">
    <property type="entry name" value="fungal_TF_MHR"/>
    <property type="match status" value="1"/>
</dbReference>
<feature type="transmembrane region" description="Helical" evidence="6">
    <location>
        <begin position="466"/>
        <end position="485"/>
    </location>
</feature>
<dbReference type="PANTHER" id="PTHR47424">
    <property type="entry name" value="REGULATORY PROTEIN GAL4"/>
    <property type="match status" value="1"/>
</dbReference>
<evidence type="ECO:0000256" key="2">
    <source>
        <dbReference type="ARBA" id="ARBA00023125"/>
    </source>
</evidence>
<dbReference type="Proteomes" id="UP001187682">
    <property type="component" value="Unassembled WGS sequence"/>
</dbReference>
<dbReference type="GO" id="GO:0008270">
    <property type="term" value="F:zinc ion binding"/>
    <property type="evidence" value="ECO:0007669"/>
    <property type="project" value="InterPro"/>
</dbReference>
<evidence type="ECO:0000256" key="6">
    <source>
        <dbReference type="SAM" id="Phobius"/>
    </source>
</evidence>
<dbReference type="AlphaFoldDB" id="A0AAE8SZW9"/>
<evidence type="ECO:0000256" key="1">
    <source>
        <dbReference type="ARBA" id="ARBA00023015"/>
    </source>
</evidence>
<sequence>MAIQDHSSTRTSNEFYGESSLVSLLREMVQPPSKNDDQGGRSRRTTSPPPATPTAGYSTGYNASSVSAMLQEEFALPPREVTDRLLGTYFDSVHIFYPWTHSLSFQDEYERLWSPPRQDDNRPDIGLGGGRCPRRVFFTALNAMLALGCEFSNVCPEDKEAASAMFFNRMKKLLQFDILDSGSISHVQALLLVGQYLLCTHYPTQCWNVVGLAGRMAIGLGLQLNRCTDDVSEIEKEIKRRVWYGCVQMDMTVSMTLGRPPSLYLDENVPLPLPIDDVYMPLNAPHIGQPPGTYSTNMFTVENIKLANLLGKILESVYQRSITAGTAASSLQGSVLTHDDLNVILHIDSQLESFADSLPPGLQWDMAAQSNDEIPPTLKRQSNVLRARFLHMKVFLYRPSFTSFCASAHSRVRARGQRNPGDQKKERPKESEVAMALRTQCALVCVRKTCELVQSLRNATTEDATGAWWFTVFYLITSAIIIILTECTPSLKYHLDEHVLAASWEKCVETLRLVAAVNPVYPLQPLQSSEVNLMQQWEQHNVPISMKSGTKTREIVFIT</sequence>
<keyword evidence="4" id="KW-0539">Nucleus</keyword>
<reference evidence="8" key="1">
    <citation type="submission" date="2018-03" db="EMBL/GenBank/DDBJ databases">
        <authorList>
            <person name="Guldener U."/>
        </authorList>
    </citation>
    <scope>NUCLEOTIDE SEQUENCE</scope>
</reference>
<dbReference type="GO" id="GO:0000981">
    <property type="term" value="F:DNA-binding transcription factor activity, RNA polymerase II-specific"/>
    <property type="evidence" value="ECO:0007669"/>
    <property type="project" value="TreeGrafter"/>
</dbReference>
<proteinExistence type="predicted"/>
<organism evidence="8 9">
    <name type="scientific">Cephalotrichum gorgonifer</name>
    <dbReference type="NCBI Taxonomy" id="2041049"/>
    <lineage>
        <taxon>Eukaryota</taxon>
        <taxon>Fungi</taxon>
        <taxon>Dikarya</taxon>
        <taxon>Ascomycota</taxon>
        <taxon>Pezizomycotina</taxon>
        <taxon>Sordariomycetes</taxon>
        <taxon>Hypocreomycetidae</taxon>
        <taxon>Microascales</taxon>
        <taxon>Microascaceae</taxon>
        <taxon>Cephalotrichum</taxon>
    </lineage>
</organism>
<dbReference type="PANTHER" id="PTHR47424:SF3">
    <property type="entry name" value="REGULATORY PROTEIN GAL4"/>
    <property type="match status" value="1"/>
</dbReference>
<evidence type="ECO:0000313" key="8">
    <source>
        <dbReference type="EMBL" id="SPO06482.1"/>
    </source>
</evidence>
<name>A0AAE8SZW9_9PEZI</name>
<feature type="region of interest" description="Disordered" evidence="5">
    <location>
        <begin position="26"/>
        <end position="59"/>
    </location>
</feature>
<dbReference type="InterPro" id="IPR051127">
    <property type="entry name" value="Fungal_SecMet_Regulators"/>
</dbReference>
<comment type="caution">
    <text evidence="8">The sequence shown here is derived from an EMBL/GenBank/DDBJ whole genome shotgun (WGS) entry which is preliminary data.</text>
</comment>
<dbReference type="InterPro" id="IPR007219">
    <property type="entry name" value="XnlR_reg_dom"/>
</dbReference>
<keyword evidence="6" id="KW-1133">Transmembrane helix</keyword>
<accession>A0AAE8SZW9</accession>
<keyword evidence="1" id="KW-0805">Transcription regulation</keyword>
<dbReference type="GO" id="GO:0006351">
    <property type="term" value="P:DNA-templated transcription"/>
    <property type="evidence" value="ECO:0007669"/>
    <property type="project" value="InterPro"/>
</dbReference>
<keyword evidence="6" id="KW-0812">Transmembrane</keyword>
<keyword evidence="9" id="KW-1185">Reference proteome</keyword>
<protein>
    <recommendedName>
        <fullName evidence="7">Xylanolytic transcriptional activator regulatory domain-containing protein</fullName>
    </recommendedName>
</protein>
<feature type="domain" description="Xylanolytic transcriptional activator regulatory" evidence="7">
    <location>
        <begin position="206"/>
        <end position="278"/>
    </location>
</feature>
<evidence type="ECO:0000256" key="3">
    <source>
        <dbReference type="ARBA" id="ARBA00023163"/>
    </source>
</evidence>
<evidence type="ECO:0000313" key="9">
    <source>
        <dbReference type="Proteomes" id="UP001187682"/>
    </source>
</evidence>
<dbReference type="GO" id="GO:0005634">
    <property type="term" value="C:nucleus"/>
    <property type="evidence" value="ECO:0007669"/>
    <property type="project" value="TreeGrafter"/>
</dbReference>